<dbReference type="Pfam" id="PF13727">
    <property type="entry name" value="CoA_binding_3"/>
    <property type="match status" value="1"/>
</dbReference>
<evidence type="ECO:0000313" key="4">
    <source>
        <dbReference type="EMBL" id="MFC5520576.1"/>
    </source>
</evidence>
<feature type="transmembrane region" description="Helical" evidence="2">
    <location>
        <begin position="55"/>
        <end position="73"/>
    </location>
</feature>
<accession>A0ABW0Q6Y9</accession>
<dbReference type="Pfam" id="PF02719">
    <property type="entry name" value="Polysacc_synt_2"/>
    <property type="match status" value="1"/>
</dbReference>
<evidence type="ECO:0000259" key="3">
    <source>
        <dbReference type="Pfam" id="PF02719"/>
    </source>
</evidence>
<dbReference type="PANTHER" id="PTHR43318:SF1">
    <property type="entry name" value="POLYSACCHARIDE BIOSYNTHESIS PROTEIN EPSC-RELATED"/>
    <property type="match status" value="1"/>
</dbReference>
<evidence type="ECO:0000256" key="2">
    <source>
        <dbReference type="SAM" id="Phobius"/>
    </source>
</evidence>
<dbReference type="EMBL" id="JBHSMX010000011">
    <property type="protein sequence ID" value="MFC5520576.1"/>
    <property type="molecule type" value="Genomic_DNA"/>
</dbReference>
<comment type="similarity">
    <text evidence="1">Belongs to the polysaccharide synthase family.</text>
</comment>
<keyword evidence="5" id="KW-1185">Reference proteome</keyword>
<dbReference type="Proteomes" id="UP001596084">
    <property type="component" value="Unassembled WGS sequence"/>
</dbReference>
<dbReference type="InterPro" id="IPR051203">
    <property type="entry name" value="Polysaccharide_Synthase-Rel"/>
</dbReference>
<dbReference type="PANTHER" id="PTHR43318">
    <property type="entry name" value="UDP-N-ACETYLGLUCOSAMINE 4,6-DEHYDRATASE"/>
    <property type="match status" value="1"/>
</dbReference>
<dbReference type="InterPro" id="IPR003869">
    <property type="entry name" value="Polysac_CapD-like"/>
</dbReference>
<name>A0ABW0Q6Y9_9BURK</name>
<comment type="caution">
    <text evidence="4">The sequence shown here is derived from an EMBL/GenBank/DDBJ whole genome shotgun (WGS) entry which is preliminary data.</text>
</comment>
<keyword evidence="2" id="KW-0472">Membrane</keyword>
<evidence type="ECO:0000313" key="5">
    <source>
        <dbReference type="Proteomes" id="UP001596084"/>
    </source>
</evidence>
<feature type="transmembrane region" description="Helical" evidence="2">
    <location>
        <begin position="93"/>
        <end position="112"/>
    </location>
</feature>
<gene>
    <name evidence="4" type="ORF">ACFPP7_06560</name>
</gene>
<evidence type="ECO:0000256" key="1">
    <source>
        <dbReference type="ARBA" id="ARBA00007430"/>
    </source>
</evidence>
<proteinExistence type="inferred from homology"/>
<dbReference type="InterPro" id="IPR036291">
    <property type="entry name" value="NAD(P)-bd_dom_sf"/>
</dbReference>
<dbReference type="SUPFAM" id="SSF51735">
    <property type="entry name" value="NAD(P)-binding Rossmann-fold domains"/>
    <property type="match status" value="2"/>
</dbReference>
<dbReference type="Gene3D" id="3.40.50.720">
    <property type="entry name" value="NAD(P)-binding Rossmann-like Domain"/>
    <property type="match status" value="2"/>
</dbReference>
<feature type="transmembrane region" description="Helical" evidence="2">
    <location>
        <begin position="21"/>
        <end position="43"/>
    </location>
</feature>
<protein>
    <submittedName>
        <fullName evidence="4">Polysaccharide biosynthesis protein</fullName>
    </submittedName>
</protein>
<keyword evidence="2" id="KW-1133">Transmembrane helix</keyword>
<dbReference type="RefSeq" id="WP_084389288.1">
    <property type="nucleotide sequence ID" value="NZ_JBHSMX010000011.1"/>
</dbReference>
<sequence>MPFNKSIIDPLLALPRPVKRLVVVALDLVLALASVWFSFYLRIDQTGWPQHQQKYVYLLAPLLAFPLFVHLGLYRAIFRYTGLAALATTAKAVGVYAVLFFLSLLLFQWVGVPRSVGLIQPILFLLLVGTSRALARFWLAGGAGRSSHAEGRLLIYGAGEAGVQTASALGMARQFVLRGFIDDDKTKAGRSINGVDIIGPDDVAAAVERMGVTDILLAMPSLDRARRNAIIASLRELPVHVRTLPGMVDLASGRVTVQDFQELDVEDLLGRAPVPPDSTLLARNLAGKTVLVTGAGGSIGGELCRQIILEKPRQLVLVEHNEFGLYTIHRELEGLCAEHGLRVNVVPLLASVGNFGRLKEICLLYRPATVYHAAAYKHVPLVESNPAEGVLNNVFGTLNMARAAMESGAAHFVLVSTDKAVRPTNVMGATKRMAELVLQALAASTSVRFHLPDGTQSAEFRNNTVFAMVRFGNVLGSSGSVVPLFRKQLRDGGPLTVTHEEVTRYFMTIPEAAQLVLQAGAMARGGDVFVLDMGQPVKIIDLARRMAQLSGFTLRDERNPDGDIEIKITGLRPGEKLYEELLIGDNPEGTAHERIMKAREDFVVWPELATVLVDMRQAAIQDNETAIKRILMQLVHGYNPQPVEPAAACVPVEG</sequence>
<feature type="domain" description="Polysaccharide biosynthesis protein CapD-like" evidence="3">
    <location>
        <begin position="290"/>
        <end position="599"/>
    </location>
</feature>
<reference evidence="5" key="1">
    <citation type="journal article" date="2019" name="Int. J. Syst. Evol. Microbiol.">
        <title>The Global Catalogue of Microorganisms (GCM) 10K type strain sequencing project: providing services to taxonomists for standard genome sequencing and annotation.</title>
        <authorList>
            <consortium name="The Broad Institute Genomics Platform"/>
            <consortium name="The Broad Institute Genome Sequencing Center for Infectious Disease"/>
            <person name="Wu L."/>
            <person name="Ma J."/>
        </authorList>
    </citation>
    <scope>NUCLEOTIDE SEQUENCE [LARGE SCALE GENOMIC DNA]</scope>
    <source>
        <strain evidence="5">CGMCC 4.7277</strain>
    </source>
</reference>
<keyword evidence="2" id="KW-0812">Transmembrane</keyword>
<organism evidence="4 5">
    <name type="scientific">Polaromonas jejuensis</name>
    <dbReference type="NCBI Taxonomy" id="457502"/>
    <lineage>
        <taxon>Bacteria</taxon>
        <taxon>Pseudomonadati</taxon>
        <taxon>Pseudomonadota</taxon>
        <taxon>Betaproteobacteria</taxon>
        <taxon>Burkholderiales</taxon>
        <taxon>Comamonadaceae</taxon>
        <taxon>Polaromonas</taxon>
    </lineage>
</organism>
<dbReference type="CDD" id="cd05237">
    <property type="entry name" value="UDP_invert_4-6DH_SDR_e"/>
    <property type="match status" value="1"/>
</dbReference>